<dbReference type="Ensembl" id="ENSPCLT00000033402.1">
    <property type="protein sequence ID" value="ENSPCLP00000024045.1"/>
    <property type="gene ID" value="ENSPCLG00000021214.1"/>
</dbReference>
<proteinExistence type="predicted"/>
<feature type="domain" description="Reverse transcriptase" evidence="1">
    <location>
        <begin position="1"/>
        <end position="275"/>
    </location>
</feature>
<dbReference type="OMA" id="MEWIISG"/>
<reference evidence="2" key="2">
    <citation type="submission" date="2025-09" db="UniProtKB">
        <authorList>
            <consortium name="Ensembl"/>
        </authorList>
    </citation>
    <scope>IDENTIFICATION</scope>
</reference>
<sequence>MDCTLERNPWFAKPLFIILWQRWLTGDVPLDWTLANVMPSFKKGGKDHPGSYRPISLTLVLGKVMEWIISGTIMDQLKVNQGIRPSQCGFTNSRSFERPDFILNKVTHLVDEGMAVDVVYLDFSEDFDTVPHNILMEKLAAHSSDGRMLRWVKHWLDGRAQRVVVNGAKSSWQLVTSGVPQASVLGPLLFNILINNLDEGIECTLSKFVDDTKLGGSVDLPEGRKALQRDLDRLDQWAKVNYMTFNRDKCRVLHFGHNNPRQPYRLGKEWLESCLMERDLGVLMDGQLNMRQQCAQVAMKANGILAWIRNDVVSRTREVILPLSSALVRPHLEYCVQFWAPQYRQDMEVLEQVQRRAARLVKGLENMTYEERLKELGLFSLGKMRQRADFIALFQYLKGAYSDSGAGLFSLVTGQGEMASRCARGGLGGISGKTSLQKGLLSTGIGCPGRCLSHHPWMCLKTVWMWCSGT</sequence>
<evidence type="ECO:0000313" key="2">
    <source>
        <dbReference type="Ensembl" id="ENSPCLP00000024045.1"/>
    </source>
</evidence>
<dbReference type="Pfam" id="PF00078">
    <property type="entry name" value="RVT_1"/>
    <property type="match status" value="1"/>
</dbReference>
<accession>A0A669QWM4</accession>
<dbReference type="PANTHER" id="PTHR33332">
    <property type="entry name" value="REVERSE TRANSCRIPTASE DOMAIN-CONTAINING PROTEIN"/>
    <property type="match status" value="1"/>
</dbReference>
<keyword evidence="3" id="KW-1185">Reference proteome</keyword>
<dbReference type="Proteomes" id="UP000472261">
    <property type="component" value="Unplaced"/>
</dbReference>
<evidence type="ECO:0000313" key="3">
    <source>
        <dbReference type="Proteomes" id="UP000472261"/>
    </source>
</evidence>
<dbReference type="PROSITE" id="PS50878">
    <property type="entry name" value="RT_POL"/>
    <property type="match status" value="1"/>
</dbReference>
<dbReference type="InterPro" id="IPR000477">
    <property type="entry name" value="RT_dom"/>
</dbReference>
<evidence type="ECO:0000259" key="1">
    <source>
        <dbReference type="PROSITE" id="PS50878"/>
    </source>
</evidence>
<reference evidence="2" key="1">
    <citation type="submission" date="2025-08" db="UniProtKB">
        <authorList>
            <consortium name="Ensembl"/>
        </authorList>
    </citation>
    <scope>IDENTIFICATION</scope>
</reference>
<dbReference type="AlphaFoldDB" id="A0A669QWM4"/>
<protein>
    <recommendedName>
        <fullName evidence="1">Reverse transcriptase domain-containing protein</fullName>
    </recommendedName>
</protein>
<organism evidence="2 3">
    <name type="scientific">Phasianus colchicus</name>
    <name type="common">Common pheasant</name>
    <dbReference type="NCBI Taxonomy" id="9054"/>
    <lineage>
        <taxon>Eukaryota</taxon>
        <taxon>Metazoa</taxon>
        <taxon>Chordata</taxon>
        <taxon>Craniata</taxon>
        <taxon>Vertebrata</taxon>
        <taxon>Euteleostomi</taxon>
        <taxon>Archelosauria</taxon>
        <taxon>Archosauria</taxon>
        <taxon>Dinosauria</taxon>
        <taxon>Saurischia</taxon>
        <taxon>Theropoda</taxon>
        <taxon>Coelurosauria</taxon>
        <taxon>Aves</taxon>
        <taxon>Neognathae</taxon>
        <taxon>Galloanserae</taxon>
        <taxon>Galliformes</taxon>
        <taxon>Phasianidae</taxon>
        <taxon>Phasianinae</taxon>
        <taxon>Phasianus</taxon>
    </lineage>
</organism>
<dbReference type="CDD" id="cd01650">
    <property type="entry name" value="RT_nLTR_like"/>
    <property type="match status" value="1"/>
</dbReference>
<name>A0A669QWM4_PHACC</name>